<evidence type="ECO:0000259" key="2">
    <source>
        <dbReference type="Pfam" id="PF20647"/>
    </source>
</evidence>
<sequence length="184" mass="21199">MRKWIKTYSPYIIIGICLVWIVTSFLANRKPHIETVHTTDTFYITKWDTLTIEKPIYKYKKVIDTLIVYVNDSTNVNLPIEEKYYSETGKYEAWISGVNPSLDKINVFNKIEYKTVTNTTTNTVYKDAWKGYIGADITTFDGNVIPSVNLLFVTPKNIAFGGGVGIYKNSAVYKINFNYLIFKK</sequence>
<dbReference type="EMBL" id="BK015446">
    <property type="protein sequence ID" value="DAE07170.1"/>
    <property type="molecule type" value="Genomic_DNA"/>
</dbReference>
<proteinExistence type="predicted"/>
<dbReference type="Pfam" id="PF20647">
    <property type="entry name" value="DUF6808"/>
    <property type="match status" value="1"/>
</dbReference>
<keyword evidence="1" id="KW-0472">Membrane</keyword>
<evidence type="ECO:0000313" key="3">
    <source>
        <dbReference type="EMBL" id="DAE07170.1"/>
    </source>
</evidence>
<feature type="domain" description="DUF6808" evidence="2">
    <location>
        <begin position="72"/>
        <end position="128"/>
    </location>
</feature>
<organism evidence="3">
    <name type="scientific">Myoviridae sp. ctsK93</name>
    <dbReference type="NCBI Taxonomy" id="2825190"/>
    <lineage>
        <taxon>Viruses</taxon>
        <taxon>Duplodnaviria</taxon>
        <taxon>Heunggongvirae</taxon>
        <taxon>Uroviricota</taxon>
        <taxon>Caudoviricetes</taxon>
    </lineage>
</organism>
<reference evidence="3" key="1">
    <citation type="journal article" date="2021" name="Proc. Natl. Acad. Sci. U.S.A.">
        <title>A Catalog of Tens of Thousands of Viruses from Human Metagenomes Reveals Hidden Associations with Chronic Diseases.</title>
        <authorList>
            <person name="Tisza M.J."/>
            <person name="Buck C.B."/>
        </authorList>
    </citation>
    <scope>NUCLEOTIDE SEQUENCE</scope>
    <source>
        <strain evidence="3">CtsK93</strain>
    </source>
</reference>
<accession>A0A8S5PJU3</accession>
<feature type="transmembrane region" description="Helical" evidence="1">
    <location>
        <begin position="7"/>
        <end position="27"/>
    </location>
</feature>
<name>A0A8S5PJU3_9CAUD</name>
<evidence type="ECO:0000256" key="1">
    <source>
        <dbReference type="SAM" id="Phobius"/>
    </source>
</evidence>
<keyword evidence="1" id="KW-1133">Transmembrane helix</keyword>
<protein>
    <recommendedName>
        <fullName evidence="2">DUF6808 domain-containing protein</fullName>
    </recommendedName>
</protein>
<keyword evidence="1" id="KW-0812">Transmembrane</keyword>
<dbReference type="InterPro" id="IPR049214">
    <property type="entry name" value="DUF6808"/>
</dbReference>